<keyword evidence="9" id="KW-1185">Reference proteome</keyword>
<dbReference type="STRING" id="1073327.SAMN04488108_1101"/>
<dbReference type="EMBL" id="FRXN01000001">
    <property type="protein sequence ID" value="SHO60896.1"/>
    <property type="molecule type" value="Genomic_DNA"/>
</dbReference>
<comment type="subcellular location">
    <subcellularLocation>
        <location evidence="1 7">Cell membrane</location>
        <topology evidence="1 7">Multi-pass membrane protein</topology>
    </subcellularLocation>
</comment>
<sequence length="208" mass="22696">MTPDLLPFALSVFTGFFAIMNPIANIPIFSSLVEDADKQTKREISRKATWVAFLIVTVFVILGKFIFELFGITIPAFKITGGILIFYVGFEMLQSKRSKVKTIEKPVIDEDIAISPLAIPILAGPGTIVTAMNFATGSYIHIGIVVLIFGLMCILTNWAFRISDRVIQKLGNNVITVVGKIMGLIIAIIGTSMIIDGIKLAFDISPKS</sequence>
<keyword evidence="6 7" id="KW-0472">Membrane</keyword>
<evidence type="ECO:0000313" key="9">
    <source>
        <dbReference type="Proteomes" id="UP000184609"/>
    </source>
</evidence>
<dbReference type="PANTHER" id="PTHR33508:SF1">
    <property type="entry name" value="UPF0056 MEMBRANE PROTEIN YHCE"/>
    <property type="match status" value="1"/>
</dbReference>
<dbReference type="InterPro" id="IPR002771">
    <property type="entry name" value="Multi_antbiot-R_MarC"/>
</dbReference>
<proteinExistence type="inferred from homology"/>
<dbReference type="GO" id="GO:0005886">
    <property type="term" value="C:plasma membrane"/>
    <property type="evidence" value="ECO:0007669"/>
    <property type="project" value="UniProtKB-SubCell"/>
</dbReference>
<evidence type="ECO:0000256" key="5">
    <source>
        <dbReference type="ARBA" id="ARBA00022989"/>
    </source>
</evidence>
<keyword evidence="5 7" id="KW-1133">Transmembrane helix</keyword>
<feature type="transmembrane region" description="Helical" evidence="7">
    <location>
        <begin position="48"/>
        <end position="66"/>
    </location>
</feature>
<keyword evidence="4 7" id="KW-0812">Transmembrane</keyword>
<feature type="transmembrane region" description="Helical" evidence="7">
    <location>
        <begin position="111"/>
        <end position="132"/>
    </location>
</feature>
<evidence type="ECO:0000256" key="3">
    <source>
        <dbReference type="ARBA" id="ARBA00022475"/>
    </source>
</evidence>
<evidence type="ECO:0000256" key="7">
    <source>
        <dbReference type="RuleBase" id="RU362048"/>
    </source>
</evidence>
<comment type="similarity">
    <text evidence="2 7">Belongs to the UPF0056 (MarC) family.</text>
</comment>
<evidence type="ECO:0000256" key="4">
    <source>
        <dbReference type="ARBA" id="ARBA00022692"/>
    </source>
</evidence>
<dbReference type="PANTHER" id="PTHR33508">
    <property type="entry name" value="UPF0056 MEMBRANE PROTEIN YHCE"/>
    <property type="match status" value="1"/>
</dbReference>
<evidence type="ECO:0000313" key="8">
    <source>
        <dbReference type="EMBL" id="SHO60896.1"/>
    </source>
</evidence>
<evidence type="ECO:0000256" key="6">
    <source>
        <dbReference type="ARBA" id="ARBA00023136"/>
    </source>
</evidence>
<evidence type="ECO:0000256" key="1">
    <source>
        <dbReference type="ARBA" id="ARBA00004651"/>
    </source>
</evidence>
<dbReference type="NCBIfam" id="TIGR00427">
    <property type="entry name" value="NAAT family transporter"/>
    <property type="match status" value="1"/>
</dbReference>
<dbReference type="OrthoDB" id="21094at2"/>
<dbReference type="Proteomes" id="UP000184609">
    <property type="component" value="Unassembled WGS sequence"/>
</dbReference>
<organism evidence="8 9">
    <name type="scientific">Algoriphagus zhangzhouensis</name>
    <dbReference type="NCBI Taxonomy" id="1073327"/>
    <lineage>
        <taxon>Bacteria</taxon>
        <taxon>Pseudomonadati</taxon>
        <taxon>Bacteroidota</taxon>
        <taxon>Cytophagia</taxon>
        <taxon>Cytophagales</taxon>
        <taxon>Cyclobacteriaceae</taxon>
        <taxon>Algoriphagus</taxon>
    </lineage>
</organism>
<feature type="transmembrane region" description="Helical" evidence="7">
    <location>
        <begin position="6"/>
        <end position="28"/>
    </location>
</feature>
<name>A0A1M7Z855_9BACT</name>
<dbReference type="RefSeq" id="WP_073570708.1">
    <property type="nucleotide sequence ID" value="NZ_FRXN01000001.1"/>
</dbReference>
<accession>A0A1M7Z855</accession>
<gene>
    <name evidence="8" type="ORF">SAMN04488108_1101</name>
</gene>
<dbReference type="Pfam" id="PF01914">
    <property type="entry name" value="MarC"/>
    <property type="match status" value="1"/>
</dbReference>
<feature type="transmembrane region" description="Helical" evidence="7">
    <location>
        <begin position="138"/>
        <end position="160"/>
    </location>
</feature>
<feature type="transmembrane region" description="Helical" evidence="7">
    <location>
        <begin position="181"/>
        <end position="202"/>
    </location>
</feature>
<evidence type="ECO:0000256" key="2">
    <source>
        <dbReference type="ARBA" id="ARBA00009784"/>
    </source>
</evidence>
<keyword evidence="3" id="KW-1003">Cell membrane</keyword>
<reference evidence="9" key="1">
    <citation type="submission" date="2016-12" db="EMBL/GenBank/DDBJ databases">
        <authorList>
            <person name="Varghese N."/>
            <person name="Submissions S."/>
        </authorList>
    </citation>
    <scope>NUCLEOTIDE SEQUENCE [LARGE SCALE GENOMIC DNA]</scope>
    <source>
        <strain evidence="9">DSM 25035</strain>
    </source>
</reference>
<dbReference type="AlphaFoldDB" id="A0A1M7Z855"/>
<feature type="transmembrane region" description="Helical" evidence="7">
    <location>
        <begin position="72"/>
        <end position="90"/>
    </location>
</feature>
<protein>
    <recommendedName>
        <fullName evidence="7">UPF0056 membrane protein</fullName>
    </recommendedName>
</protein>